<feature type="non-terminal residue" evidence="1">
    <location>
        <position position="1"/>
    </location>
</feature>
<accession>A0ABS8WPJ2</accession>
<protein>
    <submittedName>
        <fullName evidence="1">Uncharacterized protein</fullName>
    </submittedName>
</protein>
<keyword evidence="2" id="KW-1185">Reference proteome</keyword>
<sequence length="66" mass="7447">VRHSLVALYGTKTLIFGSWLHRGTTFSGCIIGNKNPYLLFIASQGYNTPWLHLGNKNPHLIFRGFT</sequence>
<organism evidence="1 2">
    <name type="scientific">Datura stramonium</name>
    <name type="common">Jimsonweed</name>
    <name type="synonym">Common thornapple</name>
    <dbReference type="NCBI Taxonomy" id="4076"/>
    <lineage>
        <taxon>Eukaryota</taxon>
        <taxon>Viridiplantae</taxon>
        <taxon>Streptophyta</taxon>
        <taxon>Embryophyta</taxon>
        <taxon>Tracheophyta</taxon>
        <taxon>Spermatophyta</taxon>
        <taxon>Magnoliopsida</taxon>
        <taxon>eudicotyledons</taxon>
        <taxon>Gunneridae</taxon>
        <taxon>Pentapetalae</taxon>
        <taxon>asterids</taxon>
        <taxon>lamiids</taxon>
        <taxon>Solanales</taxon>
        <taxon>Solanaceae</taxon>
        <taxon>Solanoideae</taxon>
        <taxon>Datureae</taxon>
        <taxon>Datura</taxon>
    </lineage>
</organism>
<dbReference type="EMBL" id="JACEIK010009931">
    <property type="protein sequence ID" value="MCE3214819.1"/>
    <property type="molecule type" value="Genomic_DNA"/>
</dbReference>
<name>A0ABS8WPJ2_DATST</name>
<dbReference type="Proteomes" id="UP000823775">
    <property type="component" value="Unassembled WGS sequence"/>
</dbReference>
<gene>
    <name evidence="1" type="ORF">HAX54_053383</name>
</gene>
<proteinExistence type="predicted"/>
<comment type="caution">
    <text evidence="1">The sequence shown here is derived from an EMBL/GenBank/DDBJ whole genome shotgun (WGS) entry which is preliminary data.</text>
</comment>
<evidence type="ECO:0000313" key="1">
    <source>
        <dbReference type="EMBL" id="MCE3214819.1"/>
    </source>
</evidence>
<evidence type="ECO:0000313" key="2">
    <source>
        <dbReference type="Proteomes" id="UP000823775"/>
    </source>
</evidence>
<feature type="non-terminal residue" evidence="1">
    <location>
        <position position="66"/>
    </location>
</feature>
<reference evidence="1 2" key="1">
    <citation type="journal article" date="2021" name="BMC Genomics">
        <title>Datura genome reveals duplications of psychoactive alkaloid biosynthetic genes and high mutation rate following tissue culture.</title>
        <authorList>
            <person name="Rajewski A."/>
            <person name="Carter-House D."/>
            <person name="Stajich J."/>
            <person name="Litt A."/>
        </authorList>
    </citation>
    <scope>NUCLEOTIDE SEQUENCE [LARGE SCALE GENOMIC DNA]</scope>
    <source>
        <strain evidence="1">AR-01</strain>
    </source>
</reference>